<keyword evidence="1" id="KW-0547">Nucleotide-binding</keyword>
<evidence type="ECO:0000256" key="3">
    <source>
        <dbReference type="ARBA" id="ARBA00022806"/>
    </source>
</evidence>
<dbReference type="AlphaFoldDB" id="A0A8H6MRW6"/>
<evidence type="ECO:0000256" key="1">
    <source>
        <dbReference type="ARBA" id="ARBA00022741"/>
    </source>
</evidence>
<keyword evidence="7" id="KW-1185">Reference proteome</keyword>
<dbReference type="SUPFAM" id="SSF52540">
    <property type="entry name" value="P-loop containing nucleoside triphosphate hydrolases"/>
    <property type="match status" value="1"/>
</dbReference>
<evidence type="ECO:0000313" key="6">
    <source>
        <dbReference type="EMBL" id="KAF6806882.1"/>
    </source>
</evidence>
<dbReference type="PANTHER" id="PTHR43788:SF8">
    <property type="entry name" value="DNA-BINDING PROTEIN SMUBP-2"/>
    <property type="match status" value="1"/>
</dbReference>
<reference evidence="6 7" key="1">
    <citation type="journal article" date="2020" name="Phytopathology">
        <title>Genome Sequence Resources of Colletotrichum truncatum, C. plurivorum, C. musicola, and C. sojae: Four Species Pathogenic to Soybean (Glycine max).</title>
        <authorList>
            <person name="Rogerio F."/>
            <person name="Boufleur T.R."/>
            <person name="Ciampi-Guillardi M."/>
            <person name="Sukno S.A."/>
            <person name="Thon M.R."/>
            <person name="Massola Junior N.S."/>
            <person name="Baroncelli R."/>
        </authorList>
    </citation>
    <scope>NUCLEOTIDE SEQUENCE [LARGE SCALE GENOMIC DNA]</scope>
    <source>
        <strain evidence="6 7">LFN0009</strain>
    </source>
</reference>
<dbReference type="GO" id="GO:0005524">
    <property type="term" value="F:ATP binding"/>
    <property type="evidence" value="ECO:0007669"/>
    <property type="project" value="UniProtKB-KW"/>
</dbReference>
<dbReference type="GO" id="GO:0016787">
    <property type="term" value="F:hydrolase activity"/>
    <property type="evidence" value="ECO:0007669"/>
    <property type="project" value="UniProtKB-KW"/>
</dbReference>
<keyword evidence="3" id="KW-0347">Helicase</keyword>
<dbReference type="InterPro" id="IPR041679">
    <property type="entry name" value="DNA2/NAM7-like_C"/>
</dbReference>
<evidence type="ECO:0000256" key="4">
    <source>
        <dbReference type="ARBA" id="ARBA00022840"/>
    </source>
</evidence>
<evidence type="ECO:0000256" key="2">
    <source>
        <dbReference type="ARBA" id="ARBA00022801"/>
    </source>
</evidence>
<sequence>MDIFDRPARPVKGPERVLRTPKAIVDDKPYERRETTCILTIGKRFLRGYDESYITSVGRDANRGFSSTFTFVYGPLLTPEIRITHRFIQEHRNEHDNHAVHSRITVPINAIEKSVAYGPTTLRGHHALYLRLNTDLSKVVVSRTSETPIDARLAADGESFVQLLREPKSIQLNILVSPHTAIVEELVNAIKSDFMSLKSREIVDFQLDCLLKGASWENLDFSTIEQQFPRPKYPIPATMEPNENRHHGFTPDGTHQKYLVVMTVDHDCKGLLPSIDEPCTLHFGDTVRTMLRGDSDGYTTEGWQATRTPPPRGAPSHFIYFIADVPRQFDKSSNSETVPVFVFLPPSAANIPIGRITGNKGDRIKMRHQVIIRLSTSPATTQMEMDAVKKMGRAAQQGSSKQATRWAYAQKFSMDGVEIVDIHEVFPAIAKLSFNSGFDAPQSELFDNLRKAPAGIAMFTGGPGSGKSTFAAIITAAVATHSRQGRRDRVVWTVFSNDLCDDAVRRIQEQCGSKTRVGRLPTWSNLIDSLADLRMSKANSTTAAKSQRVARHVGGLFGGKRGEESADPKSSVVASAIDIAKYDTFFWDHKIGSTHWRDTCRAIISLAMDQFHVLVATPFAVGQLGNHVNPELQSSGPNACPPWTPSMVIIDEAGRIPEAQWWIPLAAFPDAIVLTMGDTKQFKPLSVSFNAIIDQGHDRGPEPKWNCVFGKQRTLSILRRAEMCGQILGHLSSNRRNRGDIAVWARANSYRGQMQILYPLRESPDARTYTRFLRWVFESKASDTNSVIFDIRRGFSERHGTGYLNDASRNFTLWLIYQAFRYRLPNLTSPGKLADIMIITPYSSQVHAYKLDIEGLADSGIIKNKVTVRTIDNSMSTEADLVIFDVVRTMDISGFINDRRRVTVASTRARGAAVMVLNSIGLTASRSHEEGDGSFNSYARLHADHRAVVVDHQDWDVICKKCNKPGNQAAHVCNPAGRTCRICGSGAHHERFCKEGKPALDEYTVSAEEDASESPHYAKALLFPQRPCRDDPGPHLQQLAVRTSSVLDAL</sequence>
<organism evidence="6 7">
    <name type="scientific">Colletotrichum sojae</name>
    <dbReference type="NCBI Taxonomy" id="2175907"/>
    <lineage>
        <taxon>Eukaryota</taxon>
        <taxon>Fungi</taxon>
        <taxon>Dikarya</taxon>
        <taxon>Ascomycota</taxon>
        <taxon>Pezizomycotina</taxon>
        <taxon>Sordariomycetes</taxon>
        <taxon>Hypocreomycetidae</taxon>
        <taxon>Glomerellales</taxon>
        <taxon>Glomerellaceae</taxon>
        <taxon>Colletotrichum</taxon>
        <taxon>Colletotrichum orchidearum species complex</taxon>
    </lineage>
</organism>
<dbReference type="EMBL" id="WIGN01000149">
    <property type="protein sequence ID" value="KAF6806882.1"/>
    <property type="molecule type" value="Genomic_DNA"/>
</dbReference>
<name>A0A8H6MRW6_9PEZI</name>
<dbReference type="Pfam" id="PF13087">
    <property type="entry name" value="AAA_12"/>
    <property type="match status" value="1"/>
</dbReference>
<dbReference type="InterPro" id="IPR027417">
    <property type="entry name" value="P-loop_NTPase"/>
</dbReference>
<feature type="domain" description="DNA2/NAM7 helicase-like C-terminal" evidence="5">
    <location>
        <begin position="716"/>
        <end position="918"/>
    </location>
</feature>
<dbReference type="InterPro" id="IPR050534">
    <property type="entry name" value="Coronavir_polyprotein_1ab"/>
</dbReference>
<evidence type="ECO:0000259" key="5">
    <source>
        <dbReference type="Pfam" id="PF13087"/>
    </source>
</evidence>
<dbReference type="GO" id="GO:0043139">
    <property type="term" value="F:5'-3' DNA helicase activity"/>
    <property type="evidence" value="ECO:0007669"/>
    <property type="project" value="TreeGrafter"/>
</dbReference>
<protein>
    <submittedName>
        <fullName evidence="6">Ppar-alpha interacting complex protein 285</fullName>
    </submittedName>
</protein>
<keyword evidence="4" id="KW-0067">ATP-binding</keyword>
<dbReference type="PANTHER" id="PTHR43788">
    <property type="entry name" value="DNA2/NAM7 HELICASE FAMILY MEMBER"/>
    <property type="match status" value="1"/>
</dbReference>
<evidence type="ECO:0000313" key="7">
    <source>
        <dbReference type="Proteomes" id="UP000652219"/>
    </source>
</evidence>
<accession>A0A8H6MRW6</accession>
<dbReference type="Proteomes" id="UP000652219">
    <property type="component" value="Unassembled WGS sequence"/>
</dbReference>
<proteinExistence type="predicted"/>
<comment type="caution">
    <text evidence="6">The sequence shown here is derived from an EMBL/GenBank/DDBJ whole genome shotgun (WGS) entry which is preliminary data.</text>
</comment>
<dbReference type="Gene3D" id="3.40.50.300">
    <property type="entry name" value="P-loop containing nucleotide triphosphate hydrolases"/>
    <property type="match status" value="2"/>
</dbReference>
<gene>
    <name evidence="6" type="ORF">CSOJ01_08534</name>
</gene>
<keyword evidence="2" id="KW-0378">Hydrolase</keyword>